<sequence length="148" mass="16294">MPTIIEEQLNTGDKLTSLEKYKADDIHGVFLLEDTRGGKRLLQIVDGKGFNGKLQLLVSISVDENKILKVDVLEHTETPSYGGYVTEGWFLERFIGKTTDKQLKAAKIAAKAEEEITIITGATVTSEAVINGVNSCFTNYQSIKGEEL</sequence>
<dbReference type="PANTHER" id="PTHR36118:SF1">
    <property type="entry name" value="ION-TRANSLOCATING OXIDOREDUCTASE COMPLEX SUBUNIT G"/>
    <property type="match status" value="1"/>
</dbReference>
<evidence type="ECO:0000313" key="7">
    <source>
        <dbReference type="EMBL" id="KAB3531273.1"/>
    </source>
</evidence>
<comment type="caution">
    <text evidence="7">The sequence shown here is derived from an EMBL/GenBank/DDBJ whole genome shotgun (WGS) entry which is preliminary data.</text>
</comment>
<dbReference type="RefSeq" id="WP_151862079.1">
    <property type="nucleotide sequence ID" value="NZ_WBZC01000059.1"/>
</dbReference>
<keyword evidence="2" id="KW-0597">Phosphoprotein</keyword>
<name>A0A6I0FCK4_9FIRM</name>
<keyword evidence="5" id="KW-0249">Electron transport</keyword>
<evidence type="ECO:0000259" key="6">
    <source>
        <dbReference type="SMART" id="SM00900"/>
    </source>
</evidence>
<dbReference type="SMART" id="SM00900">
    <property type="entry name" value="FMN_bind"/>
    <property type="match status" value="1"/>
</dbReference>
<proteinExistence type="predicted"/>
<accession>A0A6I0FCK4</accession>
<keyword evidence="8" id="KW-1185">Reference proteome</keyword>
<dbReference type="EMBL" id="WBZC01000059">
    <property type="protein sequence ID" value="KAB3531273.1"/>
    <property type="molecule type" value="Genomic_DNA"/>
</dbReference>
<dbReference type="OrthoDB" id="9794010at2"/>
<evidence type="ECO:0000256" key="1">
    <source>
        <dbReference type="ARBA" id="ARBA00022448"/>
    </source>
</evidence>
<keyword evidence="3" id="KW-0285">Flavoprotein</keyword>
<evidence type="ECO:0000256" key="4">
    <source>
        <dbReference type="ARBA" id="ARBA00022643"/>
    </source>
</evidence>
<evidence type="ECO:0000256" key="3">
    <source>
        <dbReference type="ARBA" id="ARBA00022630"/>
    </source>
</evidence>
<dbReference type="PANTHER" id="PTHR36118">
    <property type="entry name" value="ION-TRANSLOCATING OXIDOREDUCTASE COMPLEX SUBUNIT G"/>
    <property type="match status" value="1"/>
</dbReference>
<dbReference type="Pfam" id="PF04205">
    <property type="entry name" value="FMN_bind"/>
    <property type="match status" value="1"/>
</dbReference>
<evidence type="ECO:0000256" key="2">
    <source>
        <dbReference type="ARBA" id="ARBA00022553"/>
    </source>
</evidence>
<dbReference type="GO" id="GO:0010181">
    <property type="term" value="F:FMN binding"/>
    <property type="evidence" value="ECO:0007669"/>
    <property type="project" value="InterPro"/>
</dbReference>
<gene>
    <name evidence="7" type="ORF">F8154_13150</name>
</gene>
<dbReference type="Proteomes" id="UP000432715">
    <property type="component" value="Unassembled WGS sequence"/>
</dbReference>
<organism evidence="7 8">
    <name type="scientific">Alkaliphilus pronyensis</name>
    <dbReference type="NCBI Taxonomy" id="1482732"/>
    <lineage>
        <taxon>Bacteria</taxon>
        <taxon>Bacillati</taxon>
        <taxon>Bacillota</taxon>
        <taxon>Clostridia</taxon>
        <taxon>Peptostreptococcales</taxon>
        <taxon>Natronincolaceae</taxon>
        <taxon>Alkaliphilus</taxon>
    </lineage>
</organism>
<dbReference type="AlphaFoldDB" id="A0A6I0FCK4"/>
<protein>
    <submittedName>
        <fullName evidence="7">FMN-binding protein</fullName>
    </submittedName>
</protein>
<feature type="domain" description="FMN-binding" evidence="6">
    <location>
        <begin position="49"/>
        <end position="140"/>
    </location>
</feature>
<evidence type="ECO:0000256" key="5">
    <source>
        <dbReference type="ARBA" id="ARBA00022982"/>
    </source>
</evidence>
<reference evidence="7 8" key="1">
    <citation type="submission" date="2019-10" db="EMBL/GenBank/DDBJ databases">
        <title>Alkaliphilus serpentinus sp. nov. and Alkaliphilus pronyensis sp. nov., two novel anaerobic alkaliphilic species isolated from the serpentinized-hosted hydrothermal field of the Prony Bay (New Caledonia).</title>
        <authorList>
            <person name="Postec A."/>
        </authorList>
    </citation>
    <scope>NUCLEOTIDE SEQUENCE [LARGE SCALE GENOMIC DNA]</scope>
    <source>
        <strain evidence="7 8">LacV</strain>
    </source>
</reference>
<dbReference type="GO" id="GO:0005886">
    <property type="term" value="C:plasma membrane"/>
    <property type="evidence" value="ECO:0007669"/>
    <property type="project" value="InterPro"/>
</dbReference>
<dbReference type="InterPro" id="IPR007329">
    <property type="entry name" value="FMN-bd"/>
</dbReference>
<keyword evidence="4" id="KW-0288">FMN</keyword>
<dbReference type="InterPro" id="IPR010209">
    <property type="entry name" value="Ion_transpt_RnfG/RsxG"/>
</dbReference>
<keyword evidence="1" id="KW-0813">Transport</keyword>
<evidence type="ECO:0000313" key="8">
    <source>
        <dbReference type="Proteomes" id="UP000432715"/>
    </source>
</evidence>
<dbReference type="GO" id="GO:0022900">
    <property type="term" value="P:electron transport chain"/>
    <property type="evidence" value="ECO:0007669"/>
    <property type="project" value="InterPro"/>
</dbReference>
<dbReference type="GO" id="GO:0009055">
    <property type="term" value="F:electron transfer activity"/>
    <property type="evidence" value="ECO:0007669"/>
    <property type="project" value="InterPro"/>
</dbReference>